<dbReference type="PROSITE" id="PS50112">
    <property type="entry name" value="PAS"/>
    <property type="match status" value="1"/>
</dbReference>
<feature type="modified residue" description="4-aspartylphosphate" evidence="8">
    <location>
        <position position="637"/>
    </location>
</feature>
<evidence type="ECO:0000259" key="9">
    <source>
        <dbReference type="PROSITE" id="PS50109"/>
    </source>
</evidence>
<dbReference type="SMART" id="SM00387">
    <property type="entry name" value="HATPase_c"/>
    <property type="match status" value="1"/>
</dbReference>
<keyword evidence="6" id="KW-0902">Two-component regulatory system</keyword>
<keyword evidence="14" id="KW-1185">Reference proteome</keyword>
<evidence type="ECO:0000256" key="7">
    <source>
        <dbReference type="ARBA" id="ARBA00024867"/>
    </source>
</evidence>
<dbReference type="SMART" id="SM00388">
    <property type="entry name" value="HisKA"/>
    <property type="match status" value="1"/>
</dbReference>
<evidence type="ECO:0000256" key="5">
    <source>
        <dbReference type="ARBA" id="ARBA00022777"/>
    </source>
</evidence>
<dbReference type="PROSITE" id="PS50109">
    <property type="entry name" value="HIS_KIN"/>
    <property type="match status" value="1"/>
</dbReference>
<dbReference type="SMART" id="SM00091">
    <property type="entry name" value="PAS"/>
    <property type="match status" value="1"/>
</dbReference>
<feature type="domain" description="Histidine kinase" evidence="9">
    <location>
        <begin position="333"/>
        <end position="558"/>
    </location>
</feature>
<feature type="domain" description="Response regulatory" evidence="10">
    <location>
        <begin position="588"/>
        <end position="704"/>
    </location>
</feature>
<accession>A0ABU9VP07</accession>
<dbReference type="PANTHER" id="PTHR45339:SF1">
    <property type="entry name" value="HYBRID SIGNAL TRANSDUCTION HISTIDINE KINASE J"/>
    <property type="match status" value="1"/>
</dbReference>
<dbReference type="InterPro" id="IPR013655">
    <property type="entry name" value="PAS_fold_3"/>
</dbReference>
<proteinExistence type="predicted"/>
<dbReference type="InterPro" id="IPR036890">
    <property type="entry name" value="HATPase_C_sf"/>
</dbReference>
<evidence type="ECO:0000259" key="11">
    <source>
        <dbReference type="PROSITE" id="PS50112"/>
    </source>
</evidence>
<dbReference type="EC" id="2.7.13.3" evidence="2"/>
<comment type="catalytic activity">
    <reaction evidence="1">
        <text>ATP + protein L-histidine = ADP + protein N-phospho-L-histidine.</text>
        <dbReference type="EC" id="2.7.13.3"/>
    </reaction>
</comment>
<dbReference type="Pfam" id="PF08447">
    <property type="entry name" value="PAS_3"/>
    <property type="match status" value="1"/>
</dbReference>
<dbReference type="Pfam" id="PF00512">
    <property type="entry name" value="HisKA"/>
    <property type="match status" value="1"/>
</dbReference>
<dbReference type="InterPro" id="IPR005467">
    <property type="entry name" value="His_kinase_dom"/>
</dbReference>
<dbReference type="PRINTS" id="PR00344">
    <property type="entry name" value="BCTRLSENSOR"/>
</dbReference>
<dbReference type="PROSITE" id="PS50113">
    <property type="entry name" value="PAC"/>
    <property type="match status" value="1"/>
</dbReference>
<evidence type="ECO:0000256" key="8">
    <source>
        <dbReference type="PROSITE-ProRule" id="PRU00169"/>
    </source>
</evidence>
<evidence type="ECO:0000313" key="14">
    <source>
        <dbReference type="Proteomes" id="UP001407405"/>
    </source>
</evidence>
<comment type="caution">
    <text evidence="13">The sequence shown here is derived from an EMBL/GenBank/DDBJ whole genome shotgun (WGS) entry which is preliminary data.</text>
</comment>
<dbReference type="InterPro" id="IPR004358">
    <property type="entry name" value="Sig_transdc_His_kin-like_C"/>
</dbReference>
<evidence type="ECO:0000256" key="6">
    <source>
        <dbReference type="ARBA" id="ARBA00023012"/>
    </source>
</evidence>
<dbReference type="Gene3D" id="3.30.565.10">
    <property type="entry name" value="Histidine kinase-like ATPase, C-terminal domain"/>
    <property type="match status" value="1"/>
</dbReference>
<dbReference type="InterPro" id="IPR000014">
    <property type="entry name" value="PAS"/>
</dbReference>
<dbReference type="CDD" id="cd00130">
    <property type="entry name" value="PAS"/>
    <property type="match status" value="1"/>
</dbReference>
<dbReference type="InterPro" id="IPR000700">
    <property type="entry name" value="PAS-assoc_C"/>
</dbReference>
<dbReference type="Gene3D" id="1.10.287.130">
    <property type="match status" value="1"/>
</dbReference>
<dbReference type="InterPro" id="IPR036097">
    <property type="entry name" value="HisK_dim/P_sf"/>
</dbReference>
<dbReference type="SMART" id="SM00448">
    <property type="entry name" value="REC"/>
    <property type="match status" value="1"/>
</dbReference>
<dbReference type="SUPFAM" id="SSF47384">
    <property type="entry name" value="Homodimeric domain of signal transducing histidine kinase"/>
    <property type="match status" value="1"/>
</dbReference>
<dbReference type="PROSITE" id="PS50110">
    <property type="entry name" value="RESPONSE_REGULATORY"/>
    <property type="match status" value="1"/>
</dbReference>
<dbReference type="InterPro" id="IPR003661">
    <property type="entry name" value="HisK_dim/P_dom"/>
</dbReference>
<dbReference type="EMBL" id="JBCITM010000001">
    <property type="protein sequence ID" value="MEN1758900.1"/>
    <property type="molecule type" value="Genomic_DNA"/>
</dbReference>
<dbReference type="NCBIfam" id="TIGR00229">
    <property type="entry name" value="sensory_box"/>
    <property type="match status" value="1"/>
</dbReference>
<dbReference type="CDD" id="cd00082">
    <property type="entry name" value="HisKA"/>
    <property type="match status" value="1"/>
</dbReference>
<reference evidence="13 14" key="1">
    <citation type="submission" date="2024-04" db="EMBL/GenBank/DDBJ databases">
        <title>Genome sequencing and metabolic network reconstruction of aminoacids and betaine degradation by Anoxynatronum sibiricum.</title>
        <authorList>
            <person name="Detkova E.N."/>
            <person name="Boltjanskaja Y.V."/>
            <person name="Mardanov A.V."/>
            <person name="Kevbrin V."/>
        </authorList>
    </citation>
    <scope>NUCLEOTIDE SEQUENCE [LARGE SCALE GENOMIC DNA]</scope>
    <source>
        <strain evidence="13 14">Z-7981</strain>
    </source>
</reference>
<keyword evidence="4 8" id="KW-0597">Phosphoprotein</keyword>
<feature type="domain" description="PAC" evidence="12">
    <location>
        <begin position="269"/>
        <end position="322"/>
    </location>
</feature>
<dbReference type="Pfam" id="PF02518">
    <property type="entry name" value="HATPase_c"/>
    <property type="match status" value="1"/>
</dbReference>
<dbReference type="PANTHER" id="PTHR45339">
    <property type="entry name" value="HYBRID SIGNAL TRANSDUCTION HISTIDINE KINASE J"/>
    <property type="match status" value="1"/>
</dbReference>
<dbReference type="Gene3D" id="3.30.450.20">
    <property type="entry name" value="PAS domain"/>
    <property type="match status" value="1"/>
</dbReference>
<dbReference type="InterPro" id="IPR035965">
    <property type="entry name" value="PAS-like_dom_sf"/>
</dbReference>
<keyword evidence="5" id="KW-0418">Kinase</keyword>
<evidence type="ECO:0000259" key="12">
    <source>
        <dbReference type="PROSITE" id="PS50113"/>
    </source>
</evidence>
<dbReference type="SMART" id="SM00086">
    <property type="entry name" value="PAC"/>
    <property type="match status" value="1"/>
</dbReference>
<dbReference type="SUPFAM" id="SSF55874">
    <property type="entry name" value="ATPase domain of HSP90 chaperone/DNA topoisomerase II/histidine kinase"/>
    <property type="match status" value="1"/>
</dbReference>
<sequence>MRKENRAQPMTEFNSIWKELSRMTTEQALAENLEALQKVMTSQLKEMTQAVAVVFSLYDHHREVMTIQHIEASSAFLQKVVQILGKRVLHLETRVSKAEVASKRNQLVILFSSLTEATMGHIPPAVSKTFHLMTGIDRFILIQHYLLDRLYGSSVIALTGEQPNPKWEVLDFYASFAAASLRRIEAEEVLKAERARLSMVIEGTQAGIWEWNVQTGENRVDQRWAEIIGYEVKEIAPQIEAWKQLIHWEDHPVVEKTLEGVFNHHQEYYRVDFRMKHKKGHYVWVQSKGKVNAWSDDGKPLRLSGTHVDITPRKTAEKTAVAANEAKSRFLTHISHEIRTPLNGIMGFAKLLHQTASDGDHREYADLILQASEMLLVIVEDILDLSKIESGNITLRKQAFNLKEIVEAGTAPVKVQADAKNIELSVSMSSRLPVGVVGDAVRVQQIIMNLTANAVKFTRKGSVRLTVNREDETKVSESGKAVISFIVEDTGIGMTQETLNEVFKPFYQADNGVVHQHGGTGLGLSITKELVALMEGTIEAESKSDIGTTMTVKIPFSLAESISNQINTDEDHIHIEEENGIKEERLPHILVVEDQETNRKMLELMLKKRGYSFEMANDGNEAVAMFREADYSLILMDVQMPGMNGLEATRQIRSLRNKKSPKIVAVTAHVTEEDRRQCMDAGMDAFLEKPIDFHQLIAAIDTHL</sequence>
<dbReference type="InterPro" id="IPR001789">
    <property type="entry name" value="Sig_transdc_resp-reg_receiver"/>
</dbReference>
<keyword evidence="5" id="KW-0808">Transferase</keyword>
<dbReference type="CDD" id="cd17546">
    <property type="entry name" value="REC_hyHK_CKI1_RcsC-like"/>
    <property type="match status" value="1"/>
</dbReference>
<gene>
    <name evidence="13" type="ORF">AAIG11_00310</name>
</gene>
<feature type="domain" description="PAS" evidence="11">
    <location>
        <begin position="193"/>
        <end position="265"/>
    </location>
</feature>
<protein>
    <recommendedName>
        <fullName evidence="3">Stage 0 sporulation protein A homolog</fullName>
        <ecNumber evidence="2">2.7.13.3</ecNumber>
    </recommendedName>
</protein>
<dbReference type="RefSeq" id="WP_343184287.1">
    <property type="nucleotide sequence ID" value="NZ_JBCITM010000001.1"/>
</dbReference>
<comment type="function">
    <text evidence="7">May play the central regulatory role in sporulation. It may be an element of the effector pathway responsible for the activation of sporulation genes in response to nutritional stress. Spo0A may act in concert with spo0H (a sigma factor) to control the expression of some genes that are critical to the sporulation process.</text>
</comment>
<dbReference type="InterPro" id="IPR001610">
    <property type="entry name" value="PAC"/>
</dbReference>
<name>A0ABU9VP07_9CLOT</name>
<dbReference type="SUPFAM" id="SSF52172">
    <property type="entry name" value="CheY-like"/>
    <property type="match status" value="1"/>
</dbReference>
<evidence type="ECO:0000313" key="13">
    <source>
        <dbReference type="EMBL" id="MEN1758900.1"/>
    </source>
</evidence>
<organism evidence="13 14">
    <name type="scientific">Anoxynatronum sibiricum</name>
    <dbReference type="NCBI Taxonomy" id="210623"/>
    <lineage>
        <taxon>Bacteria</taxon>
        <taxon>Bacillati</taxon>
        <taxon>Bacillota</taxon>
        <taxon>Clostridia</taxon>
        <taxon>Eubacteriales</taxon>
        <taxon>Clostridiaceae</taxon>
        <taxon>Anoxynatronum</taxon>
    </lineage>
</organism>
<evidence type="ECO:0000256" key="3">
    <source>
        <dbReference type="ARBA" id="ARBA00018672"/>
    </source>
</evidence>
<dbReference type="Gene3D" id="3.40.50.2300">
    <property type="match status" value="1"/>
</dbReference>
<dbReference type="SUPFAM" id="SSF55785">
    <property type="entry name" value="PYP-like sensor domain (PAS domain)"/>
    <property type="match status" value="1"/>
</dbReference>
<dbReference type="Proteomes" id="UP001407405">
    <property type="component" value="Unassembled WGS sequence"/>
</dbReference>
<dbReference type="CDD" id="cd16922">
    <property type="entry name" value="HATPase_EvgS-ArcB-TorS-like"/>
    <property type="match status" value="1"/>
</dbReference>
<evidence type="ECO:0000259" key="10">
    <source>
        <dbReference type="PROSITE" id="PS50110"/>
    </source>
</evidence>
<evidence type="ECO:0000256" key="2">
    <source>
        <dbReference type="ARBA" id="ARBA00012438"/>
    </source>
</evidence>
<evidence type="ECO:0000256" key="1">
    <source>
        <dbReference type="ARBA" id="ARBA00000085"/>
    </source>
</evidence>
<dbReference type="Pfam" id="PF00072">
    <property type="entry name" value="Response_reg"/>
    <property type="match status" value="1"/>
</dbReference>
<dbReference type="InterPro" id="IPR011006">
    <property type="entry name" value="CheY-like_superfamily"/>
</dbReference>
<evidence type="ECO:0000256" key="4">
    <source>
        <dbReference type="ARBA" id="ARBA00022553"/>
    </source>
</evidence>
<dbReference type="InterPro" id="IPR003594">
    <property type="entry name" value="HATPase_dom"/>
</dbReference>